<comment type="caution">
    <text evidence="11">Lacks conserved residue(s) required for the propagation of feature annotation.</text>
</comment>
<dbReference type="GO" id="GO:0008270">
    <property type="term" value="F:zinc ion binding"/>
    <property type="evidence" value="ECO:0007669"/>
    <property type="project" value="UniProtKB-UniRule"/>
</dbReference>
<keyword evidence="7 12" id="KW-0482">Metalloprotease</keyword>
<dbReference type="PANTHER" id="PTHR10127:SF897">
    <property type="entry name" value="ZINC METALLOPROTEINASE NAS-15"/>
    <property type="match status" value="1"/>
</dbReference>
<evidence type="ECO:0000256" key="14">
    <source>
        <dbReference type="SAM" id="MobiDB-lite"/>
    </source>
</evidence>
<comment type="caution">
    <text evidence="17">The sequence shown here is derived from an EMBL/GenBank/DDBJ whole genome shotgun (WGS) entry which is preliminary data.</text>
</comment>
<dbReference type="GO" id="GO:0006508">
    <property type="term" value="P:proteolysis"/>
    <property type="evidence" value="ECO:0007669"/>
    <property type="project" value="UniProtKB-KW"/>
</dbReference>
<dbReference type="EC" id="3.4.24.-" evidence="13"/>
<feature type="disulfide bond" evidence="11">
    <location>
        <begin position="395"/>
        <end position="429"/>
    </location>
</feature>
<dbReference type="CDD" id="cd04280">
    <property type="entry name" value="ZnMc_astacin_like"/>
    <property type="match status" value="1"/>
</dbReference>
<keyword evidence="18" id="KW-1185">Reference proteome</keyword>
<dbReference type="AlphaFoldDB" id="A0ABD6ECR5"/>
<feature type="binding site" evidence="12">
    <location>
        <position position="198"/>
    </location>
    <ligand>
        <name>Zn(2+)</name>
        <dbReference type="ChEBI" id="CHEBI:29105"/>
        <note>catalytic</note>
    </ligand>
</feature>
<evidence type="ECO:0000256" key="11">
    <source>
        <dbReference type="PROSITE-ProRule" id="PRU01005"/>
    </source>
</evidence>
<evidence type="ECO:0000256" key="8">
    <source>
        <dbReference type="ARBA" id="ARBA00023145"/>
    </source>
</evidence>
<dbReference type="Proteomes" id="UP001608902">
    <property type="component" value="Unassembled WGS sequence"/>
</dbReference>
<feature type="chain" id="PRO_5044533607" description="Metalloendopeptidase" evidence="13">
    <location>
        <begin position="18"/>
        <end position="525"/>
    </location>
</feature>
<feature type="region of interest" description="Disordered" evidence="14">
    <location>
        <begin position="459"/>
        <end position="482"/>
    </location>
</feature>
<evidence type="ECO:0000313" key="18">
    <source>
        <dbReference type="Proteomes" id="UP001608902"/>
    </source>
</evidence>
<dbReference type="Gene3D" id="3.40.390.10">
    <property type="entry name" value="Collagenase (Catalytic Domain)"/>
    <property type="match status" value="1"/>
</dbReference>
<dbReference type="Pfam" id="PF01549">
    <property type="entry name" value="ShK"/>
    <property type="match status" value="3"/>
</dbReference>
<keyword evidence="9 11" id="KW-1015">Disulfide bond</keyword>
<dbReference type="SMART" id="SM00254">
    <property type="entry name" value="ShKT"/>
    <property type="match status" value="3"/>
</dbReference>
<dbReference type="Gene3D" id="1.10.10.1940">
    <property type="match status" value="2"/>
</dbReference>
<keyword evidence="2 12" id="KW-0645">Protease</keyword>
<evidence type="ECO:0000256" key="10">
    <source>
        <dbReference type="ARBA" id="ARBA00023180"/>
    </source>
</evidence>
<feature type="active site" evidence="12">
    <location>
        <position position="199"/>
    </location>
</feature>
<keyword evidence="10" id="KW-0325">Glycoprotein</keyword>
<comment type="cofactor">
    <cofactor evidence="12 13">
        <name>Zn(2+)</name>
        <dbReference type="ChEBI" id="CHEBI:29105"/>
    </cofactor>
    <text evidence="12 13">Binds 1 zinc ion per subunit.</text>
</comment>
<evidence type="ECO:0000256" key="9">
    <source>
        <dbReference type="ARBA" id="ARBA00023157"/>
    </source>
</evidence>
<keyword evidence="5 12" id="KW-0378">Hydrolase</keyword>
<keyword evidence="6 12" id="KW-0862">Zinc</keyword>
<dbReference type="PROSITE" id="PS51864">
    <property type="entry name" value="ASTACIN"/>
    <property type="match status" value="1"/>
</dbReference>
<evidence type="ECO:0000256" key="12">
    <source>
        <dbReference type="PROSITE-ProRule" id="PRU01211"/>
    </source>
</evidence>
<dbReference type="InterPro" id="IPR006026">
    <property type="entry name" value="Peptidase_Metallo"/>
</dbReference>
<dbReference type="PROSITE" id="PS51670">
    <property type="entry name" value="SHKT"/>
    <property type="match status" value="3"/>
</dbReference>
<proteinExistence type="predicted"/>
<evidence type="ECO:0000256" key="13">
    <source>
        <dbReference type="RuleBase" id="RU361183"/>
    </source>
</evidence>
<accession>A0ABD6ECR5</accession>
<dbReference type="EMBL" id="JBGFUD010002637">
    <property type="protein sequence ID" value="MFH4977810.1"/>
    <property type="molecule type" value="Genomic_DNA"/>
</dbReference>
<organism evidence="17 18">
    <name type="scientific">Gnathostoma spinigerum</name>
    <dbReference type="NCBI Taxonomy" id="75299"/>
    <lineage>
        <taxon>Eukaryota</taxon>
        <taxon>Metazoa</taxon>
        <taxon>Ecdysozoa</taxon>
        <taxon>Nematoda</taxon>
        <taxon>Chromadorea</taxon>
        <taxon>Rhabditida</taxon>
        <taxon>Spirurina</taxon>
        <taxon>Gnathostomatomorpha</taxon>
        <taxon>Gnathostomatoidea</taxon>
        <taxon>Gnathostomatidae</taxon>
        <taxon>Gnathostoma</taxon>
    </lineage>
</organism>
<dbReference type="SUPFAM" id="SSF55486">
    <property type="entry name" value="Metalloproteases ('zincins'), catalytic domain"/>
    <property type="match status" value="1"/>
</dbReference>
<evidence type="ECO:0000256" key="6">
    <source>
        <dbReference type="ARBA" id="ARBA00022833"/>
    </source>
</evidence>
<feature type="domain" description="Peptidase M12A" evidence="16">
    <location>
        <begin position="107"/>
        <end position="299"/>
    </location>
</feature>
<evidence type="ECO:0000256" key="4">
    <source>
        <dbReference type="ARBA" id="ARBA00022729"/>
    </source>
</evidence>
<feature type="binding site" evidence="12">
    <location>
        <position position="208"/>
    </location>
    <ligand>
        <name>Zn(2+)</name>
        <dbReference type="ChEBI" id="CHEBI:29105"/>
        <note>catalytic</note>
    </ligand>
</feature>
<dbReference type="InterPro" id="IPR034035">
    <property type="entry name" value="Astacin-like_dom"/>
</dbReference>
<evidence type="ECO:0000313" key="17">
    <source>
        <dbReference type="EMBL" id="MFH4977810.1"/>
    </source>
</evidence>
<dbReference type="PRINTS" id="PR00480">
    <property type="entry name" value="ASTACIN"/>
</dbReference>
<sequence>MCCCLSILFRLSSFVLLLKNHIYGFRLGGNSLLFNRNIPDYESILSENDFKRAQQIETYPLMEMITDSDAAMYNSSKFEGDINMNLNASSVGVFLNGALSRNDILLNAVRNRHQLWPKGRIPYAISSQYSSHSRALIAAAMQEYAKYTCIRWVPKTAVDINYIYIQPDIGCYSMVGMAGGRQVVSLGAGCIQKGIIMHELMHAVGFFHEQSRPDRDNFISIQWSNIQPGMYGQFEKYGHGIIQTLSAPYDYASIMHYGPRAFTRNGQPTIIPNQRVRIGQREGFSEIDIEKINRLYRCDDLIPTVTPSPIFTSTTSGRPNITISVVPSTTTTTTTAQSSTTTVSTTQPPVDECVDNRDDCPLLSEQGWCSYSPEWSKEWCQMSCSFCHSTKGTHCEDLRVDCHQLVEARYCKTARQFMKYYCAESCGFCFVTPPTNTAVRPNVVQSTKSITEIIPFVGPESTRRSSTSSTHLSPPYTKSTTDTSTISTICVDSSEYCEIWYRVGFCSGFFETFMKENCPAICGFC</sequence>
<dbReference type="InterPro" id="IPR001506">
    <property type="entry name" value="Peptidase_M12A"/>
</dbReference>
<evidence type="ECO:0000256" key="3">
    <source>
        <dbReference type="ARBA" id="ARBA00022723"/>
    </source>
</evidence>
<dbReference type="FunFam" id="3.40.390.10:FF:000015">
    <property type="entry name" value="Meprin A subunit"/>
    <property type="match status" value="1"/>
</dbReference>
<dbReference type="SMART" id="SM00235">
    <property type="entry name" value="ZnMc"/>
    <property type="match status" value="1"/>
</dbReference>
<feature type="domain" description="ShKT" evidence="15">
    <location>
        <begin position="395"/>
        <end position="429"/>
    </location>
</feature>
<name>A0ABD6ECR5_9BILA</name>
<feature type="compositionally biased region" description="Low complexity" evidence="14">
    <location>
        <begin position="464"/>
        <end position="482"/>
    </location>
</feature>
<dbReference type="InterPro" id="IPR003582">
    <property type="entry name" value="ShKT_dom"/>
</dbReference>
<feature type="domain" description="ShKT" evidence="15">
    <location>
        <begin position="490"/>
        <end position="525"/>
    </location>
</feature>
<evidence type="ECO:0000259" key="16">
    <source>
        <dbReference type="PROSITE" id="PS51864"/>
    </source>
</evidence>
<evidence type="ECO:0000256" key="5">
    <source>
        <dbReference type="ARBA" id="ARBA00022801"/>
    </source>
</evidence>
<dbReference type="PANTHER" id="PTHR10127">
    <property type="entry name" value="DISCOIDIN, CUB, EGF, LAMININ , AND ZINC METALLOPROTEASE DOMAIN CONTAINING"/>
    <property type="match status" value="1"/>
</dbReference>
<dbReference type="GO" id="GO:0004222">
    <property type="term" value="F:metalloendopeptidase activity"/>
    <property type="evidence" value="ECO:0007669"/>
    <property type="project" value="UniProtKB-UniRule"/>
</dbReference>
<dbReference type="Pfam" id="PF01400">
    <property type="entry name" value="Astacin"/>
    <property type="match status" value="1"/>
</dbReference>
<feature type="binding site" evidence="12">
    <location>
        <position position="202"/>
    </location>
    <ligand>
        <name>Zn(2+)</name>
        <dbReference type="ChEBI" id="CHEBI:29105"/>
        <note>catalytic</note>
    </ligand>
</feature>
<evidence type="ECO:0000259" key="15">
    <source>
        <dbReference type="PROSITE" id="PS51670"/>
    </source>
</evidence>
<evidence type="ECO:0000256" key="1">
    <source>
        <dbReference type="ARBA" id="ARBA00002657"/>
    </source>
</evidence>
<gene>
    <name evidence="17" type="ORF">AB6A40_004519</name>
</gene>
<keyword evidence="4 13" id="KW-0732">Signal</keyword>
<feature type="signal peptide" evidence="13">
    <location>
        <begin position="1"/>
        <end position="17"/>
    </location>
</feature>
<dbReference type="InterPro" id="IPR024079">
    <property type="entry name" value="MetalloPept_cat_dom_sf"/>
</dbReference>
<keyword evidence="3 12" id="KW-0479">Metal-binding</keyword>
<protein>
    <recommendedName>
        <fullName evidence="13">Metalloendopeptidase</fullName>
        <ecNumber evidence="13">3.4.24.-</ecNumber>
    </recommendedName>
</protein>
<keyword evidence="8" id="KW-0865">Zymogen</keyword>
<feature type="domain" description="ShKT" evidence="15">
    <location>
        <begin position="353"/>
        <end position="387"/>
    </location>
</feature>
<feature type="disulfide bond" evidence="11">
    <location>
        <begin position="353"/>
        <end position="387"/>
    </location>
</feature>
<evidence type="ECO:0000256" key="7">
    <source>
        <dbReference type="ARBA" id="ARBA00023049"/>
    </source>
</evidence>
<comment type="function">
    <text evidence="1">Metalloprotease.</text>
</comment>
<reference evidence="17 18" key="1">
    <citation type="submission" date="2024-08" db="EMBL/GenBank/DDBJ databases">
        <title>Gnathostoma spinigerum genome.</title>
        <authorList>
            <person name="Gonzalez-Bertolin B."/>
            <person name="Monzon S."/>
            <person name="Zaballos A."/>
            <person name="Jimenez P."/>
            <person name="Dekumyoy P."/>
            <person name="Varona S."/>
            <person name="Cuesta I."/>
            <person name="Sumanam S."/>
            <person name="Adisakwattana P."/>
            <person name="Gasser R.B."/>
            <person name="Hernandez-Gonzalez A."/>
            <person name="Young N.D."/>
            <person name="Perteguer M.J."/>
        </authorList>
    </citation>
    <scope>NUCLEOTIDE SEQUENCE [LARGE SCALE GENOMIC DNA]</scope>
    <source>
        <strain evidence="17">AL3</strain>
        <tissue evidence="17">Liver</tissue>
    </source>
</reference>
<evidence type="ECO:0000256" key="2">
    <source>
        <dbReference type="ARBA" id="ARBA00022670"/>
    </source>
</evidence>